<dbReference type="EMBL" id="KX656789">
    <property type="protein sequence ID" value="ARR96794.1"/>
    <property type="molecule type" value="Genomic_DNA"/>
</dbReference>
<dbReference type="Pfam" id="PF01407">
    <property type="entry name" value="Gemini_AL3"/>
    <property type="match status" value="1"/>
</dbReference>
<accession>A0A2Z2GZQ6</accession>
<gene>
    <name evidence="6" type="primary">AC3</name>
</gene>
<organism evidence="6">
    <name type="scientific">Cotton leaf curl Alabad virus</name>
    <dbReference type="NCBI Taxonomy" id="222456"/>
    <lineage>
        <taxon>Viruses</taxon>
        <taxon>Monodnaviria</taxon>
        <taxon>Shotokuvirae</taxon>
        <taxon>Cressdnaviricota</taxon>
        <taxon>Repensiviricetes</taxon>
        <taxon>Geplafuvirales</taxon>
        <taxon>Geminiviridae</taxon>
        <taxon>Begomovirus</taxon>
        <taxon>Begomovirus gossypialabadense</taxon>
    </lineage>
</organism>
<dbReference type="PRINTS" id="PR00231">
    <property type="entry name" value="GEMCOATAL3"/>
</dbReference>
<reference evidence="6" key="1">
    <citation type="journal article" date="2017" name="Sci. Rep.">
        <title>Multiple begomoviruses found associated with cotton leaf curl disease in Pakistan in early 1990 are back in cultivated cotton.</title>
        <authorList>
            <person name="Zubair M."/>
            <person name="Zaidi S.S."/>
            <person name="Shakir S."/>
            <person name="Farooq M."/>
            <person name="Amin I."/>
            <person name="Scheffler J.A."/>
            <person name="Scheffler B.E."/>
            <person name="Mansoor S."/>
        </authorList>
    </citation>
    <scope>NUCLEOTIDE SEQUENCE</scope>
</reference>
<dbReference type="InterPro" id="IPR000657">
    <property type="entry name" value="Gemini_AL3"/>
</dbReference>
<evidence type="ECO:0000256" key="5">
    <source>
        <dbReference type="ARBA" id="ARBA00025955"/>
    </source>
</evidence>
<evidence type="ECO:0000256" key="4">
    <source>
        <dbReference type="ARBA" id="ARBA00025603"/>
    </source>
</evidence>
<comment type="subunit">
    <text evidence="5">Homooligomer. Interacts with the replication-associated protein (REP). Interacts with host proliferating cell nuclear antigen (PCNA). Interacts with host retinoblastoma-related protein 1 (RBR1), and may thereby deregulate the host cell cycle. Oligomerization and interaction with PCNA are necessary for optimal replication enhancement.</text>
</comment>
<name>A0A2Z2GZQ6_9GEMI</name>
<evidence type="ECO:0000313" key="6">
    <source>
        <dbReference type="EMBL" id="ARR96812.1"/>
    </source>
</evidence>
<proteinExistence type="inferred from homology"/>
<dbReference type="EMBL" id="KX656794">
    <property type="protein sequence ID" value="ARR96824.1"/>
    <property type="molecule type" value="Genomic_DNA"/>
</dbReference>
<evidence type="ECO:0000256" key="3">
    <source>
        <dbReference type="ARBA" id="ARBA00022581"/>
    </source>
</evidence>
<comment type="similarity">
    <text evidence="1">Belongs to the geminiviridae replication enhancer protein family.</text>
</comment>
<protein>
    <recommendedName>
        <fullName evidence="2">Replication enhancer protein</fullName>
    </recommendedName>
</protein>
<evidence type="ECO:0000256" key="1">
    <source>
        <dbReference type="ARBA" id="ARBA00009424"/>
    </source>
</evidence>
<dbReference type="EMBL" id="KX656793">
    <property type="protein sequence ID" value="ARR96818.1"/>
    <property type="molecule type" value="Genomic_DNA"/>
</dbReference>
<dbReference type="EMBL" id="KX656791">
    <property type="protein sequence ID" value="ARR96806.1"/>
    <property type="molecule type" value="Genomic_DNA"/>
</dbReference>
<keyword evidence="3" id="KW-0945">Host-virus interaction</keyword>
<comment type="function">
    <text evidence="4">Increases viral DNA accumulation. Enhances infectivity and symptom expression.</text>
</comment>
<dbReference type="EMBL" id="KX656792">
    <property type="protein sequence ID" value="ARR96812.1"/>
    <property type="molecule type" value="Genomic_DNA"/>
</dbReference>
<dbReference type="EMBL" id="KX656790">
    <property type="protein sequence ID" value="ARR96800.1"/>
    <property type="molecule type" value="Genomic_DNA"/>
</dbReference>
<sequence length="148" mass="17180">MRGVLIICQSTATTMDSRTGEPITAAQAGNGAYIWEVPNPLYFKIINHVNRPFTTNMDILTIRIQFNYNTRKALGLHKCFLTFRIWTTLHPQTGLFFRVFKTQVLKYLNNLGVISINLVIKAVEHVLYNVIQQTMYVDQYSEIKFKLY</sequence>
<dbReference type="GO" id="GO:0016032">
    <property type="term" value="P:viral process"/>
    <property type="evidence" value="ECO:0007669"/>
    <property type="project" value="InterPro"/>
</dbReference>
<evidence type="ECO:0000256" key="2">
    <source>
        <dbReference type="ARBA" id="ARBA00014792"/>
    </source>
</evidence>